<gene>
    <name evidence="1" type="ORF">SAMN04488121_1021054</name>
</gene>
<dbReference type="Proteomes" id="UP000199045">
    <property type="component" value="Unassembled WGS sequence"/>
</dbReference>
<evidence type="ECO:0000313" key="2">
    <source>
        <dbReference type="Proteomes" id="UP000199045"/>
    </source>
</evidence>
<accession>A0A1G7P4I5</accession>
<dbReference type="OrthoDB" id="596204at2"/>
<organism evidence="1 2">
    <name type="scientific">Chitinophaga filiformis</name>
    <name type="common">Myxococcus filiformis</name>
    <name type="synonym">Flexibacter filiformis</name>
    <dbReference type="NCBI Taxonomy" id="104663"/>
    <lineage>
        <taxon>Bacteria</taxon>
        <taxon>Pseudomonadati</taxon>
        <taxon>Bacteroidota</taxon>
        <taxon>Chitinophagia</taxon>
        <taxon>Chitinophagales</taxon>
        <taxon>Chitinophagaceae</taxon>
        <taxon>Chitinophaga</taxon>
    </lineage>
</organism>
<dbReference type="STRING" id="104663.SAMN04488121_1021054"/>
<reference evidence="1 2" key="1">
    <citation type="submission" date="2016-10" db="EMBL/GenBank/DDBJ databases">
        <authorList>
            <person name="de Groot N.N."/>
        </authorList>
    </citation>
    <scope>NUCLEOTIDE SEQUENCE [LARGE SCALE GENOMIC DNA]</scope>
    <source>
        <strain evidence="1 2">DSM 527</strain>
    </source>
</reference>
<protein>
    <submittedName>
        <fullName evidence="1">Uncharacterized protein</fullName>
    </submittedName>
</protein>
<sequence length="1078" mass="120540">MIINISTPYPVFKKGQQLKSSSLTGIVTFAGQEDQDTRTYLEGSGIFYGLDVVVDEAAGTVRLRPGTAVTSDGQLFSLEDEIIYNGIGKTSEGKDFDVPLLDRTATVMVLSNTNENHNELIYRLSGNDPGNPEREPDTTPYLVILIVRSDESTEDSCLYGYENSESKKTLEVEAALIPKSFFTQAELDAWFINDATEAGDKDPVINRFGYTASEGGPHISFEPFTSWAAVSTGFDDVCKAAEPLIGTAFKSVYELVKEKLGLDPVNPFDSLTENLQKLREGVGARGGRQYPWLYDYYRDLVATYQELVATDLFSYLSLMPKKSRFRGYIALHSIRTMSLSGQEKINYRMGLYRPPFADLGIDALDRPRLLIQRLKYLADVSHTRFDDQNFPSFGVRFTPDAGINKLLSERAIPFYYKNPSELSAYWNAAATRNRRTFNIPGITDDKDRKFLLANMDGYDFFRIKGHTGETVQITQDAIADLRRDLHLPFDIKVVYLGDDEDMDQLIRERSAEFSDLTVILEKIVNDIRCARTCSDNFEEVIFGREFDRNAIGDMFEALVTLFGKPPVDLEKKIAEICSKEGTCNDDDKTCCRAHLTSLYAVCEEYVRRKGELTSSLLFHRFAEEHPGLEHNGGVPKGGTLVLVCAKTNVASLSEAEKSKLVNLMLSSKEEEKAAAMSLAKELEGYEVVADFCLPYICCSSKPAINLILRESPPVARFSIIKQEEMPEGQGVAISLRNQSLRADAYHWELYDYKGVFITDKDTTSLNDVVEFELERKRGVVFTVVLTASREGMESQFSKEITICPLKDVKLTSNGKVTVDWDISRTDEIGIEATPYGGAFSLILQQNDNQEPIDPLNFDVTWKEDKKHATLKLEDPQVGIYFLDYTFEDVQDCKESFARLTISAFVPASKESAPDTGTTADPNANARSIVNSDAVFNKRILGYRSDVNKMAKEDETLSEDSRWTDTKSFLLASGAPEVLHAGYEKLQATLQTGFTKLKAAQKVQVIKLLVYATAYYIDRLIVESPEKVPAIARKLVKAAADSITAQKDGLAQWQQVWNTTGIVTAENEKTVNTYKGIVA</sequence>
<dbReference type="EMBL" id="FNBN01000002">
    <property type="protein sequence ID" value="SDF81017.1"/>
    <property type="molecule type" value="Genomic_DNA"/>
</dbReference>
<dbReference type="RefSeq" id="WP_089831906.1">
    <property type="nucleotide sequence ID" value="NZ_FNBN01000002.1"/>
</dbReference>
<proteinExistence type="predicted"/>
<dbReference type="AlphaFoldDB" id="A0A1G7P4I5"/>
<name>A0A1G7P4I5_CHIFI</name>
<evidence type="ECO:0000313" key="1">
    <source>
        <dbReference type="EMBL" id="SDF81017.1"/>
    </source>
</evidence>